<gene>
    <name evidence="2" type="ORF">DAPPUDRAFT_342942</name>
</gene>
<organism evidence="2 3">
    <name type="scientific">Daphnia pulex</name>
    <name type="common">Water flea</name>
    <dbReference type="NCBI Taxonomy" id="6669"/>
    <lineage>
        <taxon>Eukaryota</taxon>
        <taxon>Metazoa</taxon>
        <taxon>Ecdysozoa</taxon>
        <taxon>Arthropoda</taxon>
        <taxon>Crustacea</taxon>
        <taxon>Branchiopoda</taxon>
        <taxon>Diplostraca</taxon>
        <taxon>Cladocera</taxon>
        <taxon>Anomopoda</taxon>
        <taxon>Daphniidae</taxon>
        <taxon>Daphnia</taxon>
    </lineage>
</organism>
<dbReference type="HOGENOM" id="CLU_1306001_0_0_1"/>
<accession>E9I660</accession>
<sequence>MNETHDHFLFACTNTKAVWRPFQTIFRLLQTRPPANPLELFFDTPPPQDQTLRRGYSYIWPIIRATVYYSIWLDRNNRTFRPDLPFKTPLQVSIQAAIMTRLHISRLFQIPDQKKKPKQLRGVLSILSSNHWLKEFLIPGSLILRPDIPLDNTPEDMSDRVSTPISLPPEEHATTPPTNNDSDISHGHQLPTESPSKRTPQSPHLMPRQMV</sequence>
<evidence type="ECO:0000256" key="1">
    <source>
        <dbReference type="SAM" id="MobiDB-lite"/>
    </source>
</evidence>
<feature type="compositionally biased region" description="Polar residues" evidence="1">
    <location>
        <begin position="191"/>
        <end position="202"/>
    </location>
</feature>
<dbReference type="AlphaFoldDB" id="E9I660"/>
<proteinExistence type="predicted"/>
<keyword evidence="3" id="KW-1185">Reference proteome</keyword>
<feature type="region of interest" description="Disordered" evidence="1">
    <location>
        <begin position="154"/>
        <end position="211"/>
    </location>
</feature>
<evidence type="ECO:0000313" key="2">
    <source>
        <dbReference type="EMBL" id="EFX60520.1"/>
    </source>
</evidence>
<name>E9I660_DAPPU</name>
<dbReference type="OrthoDB" id="73834at2759"/>
<dbReference type="KEGG" id="dpx:DAPPUDRAFT_342942"/>
<dbReference type="EMBL" id="GL736195">
    <property type="protein sequence ID" value="EFX60520.1"/>
    <property type="molecule type" value="Genomic_DNA"/>
</dbReference>
<protein>
    <recommendedName>
        <fullName evidence="4">Reverse transcriptase zinc-binding domain-containing protein</fullName>
    </recommendedName>
</protein>
<evidence type="ECO:0008006" key="4">
    <source>
        <dbReference type="Google" id="ProtNLM"/>
    </source>
</evidence>
<evidence type="ECO:0000313" key="3">
    <source>
        <dbReference type="Proteomes" id="UP000000305"/>
    </source>
</evidence>
<dbReference type="InParanoid" id="E9I660"/>
<dbReference type="Proteomes" id="UP000000305">
    <property type="component" value="Unassembled WGS sequence"/>
</dbReference>
<reference evidence="2 3" key="1">
    <citation type="journal article" date="2011" name="Science">
        <title>The ecoresponsive genome of Daphnia pulex.</title>
        <authorList>
            <person name="Colbourne J.K."/>
            <person name="Pfrender M.E."/>
            <person name="Gilbert D."/>
            <person name="Thomas W.K."/>
            <person name="Tucker A."/>
            <person name="Oakley T.H."/>
            <person name="Tokishita S."/>
            <person name="Aerts A."/>
            <person name="Arnold G.J."/>
            <person name="Basu M.K."/>
            <person name="Bauer D.J."/>
            <person name="Caceres C.E."/>
            <person name="Carmel L."/>
            <person name="Casola C."/>
            <person name="Choi J.H."/>
            <person name="Detter J.C."/>
            <person name="Dong Q."/>
            <person name="Dusheyko S."/>
            <person name="Eads B.D."/>
            <person name="Frohlich T."/>
            <person name="Geiler-Samerotte K.A."/>
            <person name="Gerlach D."/>
            <person name="Hatcher P."/>
            <person name="Jogdeo S."/>
            <person name="Krijgsveld J."/>
            <person name="Kriventseva E.V."/>
            <person name="Kultz D."/>
            <person name="Laforsch C."/>
            <person name="Lindquist E."/>
            <person name="Lopez J."/>
            <person name="Manak J.R."/>
            <person name="Muller J."/>
            <person name="Pangilinan J."/>
            <person name="Patwardhan R.P."/>
            <person name="Pitluck S."/>
            <person name="Pritham E.J."/>
            <person name="Rechtsteiner A."/>
            <person name="Rho M."/>
            <person name="Rogozin I.B."/>
            <person name="Sakarya O."/>
            <person name="Salamov A."/>
            <person name="Schaack S."/>
            <person name="Shapiro H."/>
            <person name="Shiga Y."/>
            <person name="Skalitzky C."/>
            <person name="Smith Z."/>
            <person name="Souvorov A."/>
            <person name="Sung W."/>
            <person name="Tang Z."/>
            <person name="Tsuchiya D."/>
            <person name="Tu H."/>
            <person name="Vos H."/>
            <person name="Wang M."/>
            <person name="Wolf Y.I."/>
            <person name="Yamagata H."/>
            <person name="Yamada T."/>
            <person name="Ye Y."/>
            <person name="Shaw J.R."/>
            <person name="Andrews J."/>
            <person name="Crease T.J."/>
            <person name="Tang H."/>
            <person name="Lucas S.M."/>
            <person name="Robertson H.M."/>
            <person name="Bork P."/>
            <person name="Koonin E.V."/>
            <person name="Zdobnov E.M."/>
            <person name="Grigoriev I.V."/>
            <person name="Lynch M."/>
            <person name="Boore J.L."/>
        </authorList>
    </citation>
    <scope>NUCLEOTIDE SEQUENCE [LARGE SCALE GENOMIC DNA]</scope>
</reference>
<dbReference type="eggNOG" id="ENOG502SV4X">
    <property type="taxonomic scope" value="Eukaryota"/>
</dbReference>